<evidence type="ECO:0000256" key="6">
    <source>
        <dbReference type="ARBA" id="ARBA00023303"/>
    </source>
</evidence>
<organism evidence="11 12">
    <name type="scientific">Nocardioides massiliensis</name>
    <dbReference type="NCBI Taxonomy" id="1325935"/>
    <lineage>
        <taxon>Bacteria</taxon>
        <taxon>Bacillati</taxon>
        <taxon>Actinomycetota</taxon>
        <taxon>Actinomycetes</taxon>
        <taxon>Propionibacteriales</taxon>
        <taxon>Nocardioidaceae</taxon>
        <taxon>Nocardioides</taxon>
    </lineage>
</organism>
<name>A0ABT9NP07_9ACTN</name>
<reference evidence="11 12" key="1">
    <citation type="submission" date="2023-07" db="EMBL/GenBank/DDBJ databases">
        <title>Sequencing the genomes of 1000 actinobacteria strains.</title>
        <authorList>
            <person name="Klenk H.-P."/>
        </authorList>
    </citation>
    <scope>NUCLEOTIDE SEQUENCE [LARGE SCALE GENOMIC DNA]</scope>
    <source>
        <strain evidence="11 12">GD13</strain>
    </source>
</reference>
<evidence type="ECO:0000256" key="2">
    <source>
        <dbReference type="ARBA" id="ARBA00022475"/>
    </source>
</evidence>
<keyword evidence="5 10" id="KW-0472">Membrane</keyword>
<evidence type="ECO:0000313" key="11">
    <source>
        <dbReference type="EMBL" id="MDP9821954.1"/>
    </source>
</evidence>
<accession>A0ABT9NP07</accession>
<dbReference type="EMBL" id="JAUSQM010000001">
    <property type="protein sequence ID" value="MDP9821954.1"/>
    <property type="molecule type" value="Genomic_DNA"/>
</dbReference>
<evidence type="ECO:0000256" key="10">
    <source>
        <dbReference type="HAMAP-Rule" id="MF_00454"/>
    </source>
</evidence>
<keyword evidence="4 10" id="KW-1133">Transmembrane helix</keyword>
<dbReference type="HAMAP" id="MF_00454">
    <property type="entry name" value="FluC"/>
    <property type="match status" value="1"/>
</dbReference>
<proteinExistence type="inferred from homology"/>
<keyword evidence="10" id="KW-0915">Sodium</keyword>
<evidence type="ECO:0000256" key="5">
    <source>
        <dbReference type="ARBA" id="ARBA00023136"/>
    </source>
</evidence>
<feature type="binding site" evidence="10">
    <location>
        <position position="66"/>
    </location>
    <ligand>
        <name>Na(+)</name>
        <dbReference type="ChEBI" id="CHEBI:29101"/>
        <note>structural</note>
    </ligand>
</feature>
<evidence type="ECO:0000256" key="7">
    <source>
        <dbReference type="ARBA" id="ARBA00035120"/>
    </source>
</evidence>
<protein>
    <recommendedName>
        <fullName evidence="10">Fluoride-specific ion channel FluC</fullName>
    </recommendedName>
</protein>
<dbReference type="Proteomes" id="UP001240447">
    <property type="component" value="Unassembled WGS sequence"/>
</dbReference>
<sequence length="118" mass="12285">MSELVWVCLGAAVGAPARYLLDRAVQARHTTGMPWGTVAVNLIGTLFLGILLGLDVADALQIGLCGTFTTYSTFSLATVQLLEERAYRQAAVVVGVHLVLGLAAIVLGFATARVLAGS</sequence>
<dbReference type="PANTHER" id="PTHR28259">
    <property type="entry name" value="FLUORIDE EXPORT PROTEIN 1-RELATED"/>
    <property type="match status" value="1"/>
</dbReference>
<comment type="catalytic activity">
    <reaction evidence="8">
        <text>fluoride(in) = fluoride(out)</text>
        <dbReference type="Rhea" id="RHEA:76159"/>
        <dbReference type="ChEBI" id="CHEBI:17051"/>
    </reaction>
    <physiologicalReaction direction="left-to-right" evidence="8">
        <dbReference type="Rhea" id="RHEA:76160"/>
    </physiologicalReaction>
</comment>
<comment type="activity regulation">
    <text evidence="10">Na(+) is not transported, but it plays an essential structural role and its presence is essential for fluoride channel function.</text>
</comment>
<keyword evidence="10" id="KW-0406">Ion transport</keyword>
<evidence type="ECO:0000256" key="3">
    <source>
        <dbReference type="ARBA" id="ARBA00022692"/>
    </source>
</evidence>
<evidence type="ECO:0000256" key="1">
    <source>
        <dbReference type="ARBA" id="ARBA00004651"/>
    </source>
</evidence>
<comment type="similarity">
    <text evidence="7 10">Belongs to the fluoride channel Fluc/FEX (TC 1.A.43) family.</text>
</comment>
<comment type="subcellular location">
    <subcellularLocation>
        <location evidence="1 10">Cell membrane</location>
        <topology evidence="1 10">Multi-pass membrane protein</topology>
    </subcellularLocation>
</comment>
<keyword evidence="12" id="KW-1185">Reference proteome</keyword>
<keyword evidence="2 10" id="KW-1003">Cell membrane</keyword>
<keyword evidence="3 10" id="KW-0812">Transmembrane</keyword>
<dbReference type="InterPro" id="IPR003691">
    <property type="entry name" value="FluC"/>
</dbReference>
<comment type="caution">
    <text evidence="11">The sequence shown here is derived from an EMBL/GenBank/DDBJ whole genome shotgun (WGS) entry which is preliminary data.</text>
</comment>
<feature type="transmembrane region" description="Helical" evidence="10">
    <location>
        <begin position="64"/>
        <end position="82"/>
    </location>
</feature>
<dbReference type="Pfam" id="PF02537">
    <property type="entry name" value="CRCB"/>
    <property type="match status" value="1"/>
</dbReference>
<evidence type="ECO:0000256" key="4">
    <source>
        <dbReference type="ARBA" id="ARBA00022989"/>
    </source>
</evidence>
<keyword evidence="10" id="KW-0479">Metal-binding</keyword>
<feature type="binding site" evidence="10">
    <location>
        <position position="69"/>
    </location>
    <ligand>
        <name>Na(+)</name>
        <dbReference type="ChEBI" id="CHEBI:29101"/>
        <note>structural</note>
    </ligand>
</feature>
<comment type="function">
    <text evidence="9 10">Fluoride-specific ion channel. Important for reducing fluoride concentration in the cell, thus reducing its toxicity.</text>
</comment>
<evidence type="ECO:0000313" key="12">
    <source>
        <dbReference type="Proteomes" id="UP001240447"/>
    </source>
</evidence>
<keyword evidence="10" id="KW-0813">Transport</keyword>
<keyword evidence="6 10" id="KW-0407">Ion channel</keyword>
<evidence type="ECO:0000256" key="8">
    <source>
        <dbReference type="ARBA" id="ARBA00035585"/>
    </source>
</evidence>
<dbReference type="RefSeq" id="WP_068123049.1">
    <property type="nucleotide sequence ID" value="NZ_CCXJ01000621.1"/>
</dbReference>
<feature type="transmembrane region" description="Helical" evidence="10">
    <location>
        <begin position="37"/>
        <end position="57"/>
    </location>
</feature>
<gene>
    <name evidence="10" type="primary">fluC</name>
    <name evidence="10" type="synonym">crcB</name>
    <name evidence="11" type="ORF">J2S59_001763</name>
</gene>
<evidence type="ECO:0000256" key="9">
    <source>
        <dbReference type="ARBA" id="ARBA00049940"/>
    </source>
</evidence>
<feature type="transmembrane region" description="Helical" evidence="10">
    <location>
        <begin position="94"/>
        <end position="116"/>
    </location>
</feature>
<dbReference type="PANTHER" id="PTHR28259:SF1">
    <property type="entry name" value="FLUORIDE EXPORT PROTEIN 1-RELATED"/>
    <property type="match status" value="1"/>
</dbReference>